<dbReference type="GO" id="GO:0003723">
    <property type="term" value="F:RNA binding"/>
    <property type="evidence" value="ECO:0007669"/>
    <property type="project" value="UniProtKB-KW"/>
</dbReference>
<dbReference type="GO" id="GO:0005737">
    <property type="term" value="C:cytoplasm"/>
    <property type="evidence" value="ECO:0007669"/>
    <property type="project" value="UniProtKB-SubCell"/>
</dbReference>
<dbReference type="Pfam" id="PF25045">
    <property type="entry name" value="vWA_Ro60"/>
    <property type="match status" value="1"/>
</dbReference>
<dbReference type="Proteomes" id="UP000596742">
    <property type="component" value="Unassembled WGS sequence"/>
</dbReference>
<proteinExistence type="inferred from homology"/>
<evidence type="ECO:0000313" key="8">
    <source>
        <dbReference type="EMBL" id="VDH92239.1"/>
    </source>
</evidence>
<sequence length="526" mass="59818">MAGQNNEKDRQRLLRFLIYGRDDGRYFVNKRRVNVVRDFSQHSRIIDRMISEGKGMDVVGLIKEVSMCGRAPKQGPLLYALAVCARCNDGPTKRAALRCLTDICRTPTHLFQFVKFTSIQREGSRGWGRAQRKAVSEWYNQAAFQNNPKKLLRLGTKYKKRHGYTHRDLIRLAHVKPKTHHIKFVIQYIVKGMYNSSNFDDSDSMIKDAELFINGVEQAKKCKGNDIDDLTSLIRRYNLTREHIPTNLLNSPDVWRALMYEMPMHALVRNLGRISKHELLHPHSPEEQHILENLLDEEKLRCAKIHPLTILTAWNSYKLGSSIRNESPMQWPVNQTVADALETSFYKSFSSCVATNKRILIAIDGSEEMIKPVVDLQQVSARSAAVAVALLMSRVESSTDFVLVSDSVSPVDVHPYDNLETVSFKFSTSECACLSDDASNPMEWAMTSSKQYDAIVFFTTCATNGGNNFNEAMRQYRSRLGLPSTRLVVVAMTSNNNSITNPDDIYMLNVVGFDTKAMKVITEFIR</sequence>
<dbReference type="InterPro" id="IPR040322">
    <property type="entry name" value="TROVE2"/>
</dbReference>
<organism evidence="8 9">
    <name type="scientific">Mytilus galloprovincialis</name>
    <name type="common">Mediterranean mussel</name>
    <dbReference type="NCBI Taxonomy" id="29158"/>
    <lineage>
        <taxon>Eukaryota</taxon>
        <taxon>Metazoa</taxon>
        <taxon>Spiralia</taxon>
        <taxon>Lophotrochozoa</taxon>
        <taxon>Mollusca</taxon>
        <taxon>Bivalvia</taxon>
        <taxon>Autobranchia</taxon>
        <taxon>Pteriomorphia</taxon>
        <taxon>Mytilida</taxon>
        <taxon>Mytiloidea</taxon>
        <taxon>Mytilidae</taxon>
        <taxon>Mytilinae</taxon>
        <taxon>Mytilus</taxon>
    </lineage>
</organism>
<dbReference type="Gene3D" id="3.40.50.410">
    <property type="entry name" value="von Willebrand factor, type A domain"/>
    <property type="match status" value="1"/>
</dbReference>
<dbReference type="SUPFAM" id="SSF53300">
    <property type="entry name" value="vWA-like"/>
    <property type="match status" value="1"/>
</dbReference>
<dbReference type="InterPro" id="IPR037214">
    <property type="entry name" value="TROVE_dom_sf"/>
</dbReference>
<protein>
    <submittedName>
        <fullName evidence="8">60 kDa SS-A/Ro ribonucleoprotein</fullName>
    </submittedName>
</protein>
<name>A0A8B6BLV2_MYTGA</name>
<feature type="domain" description="TROVE" evidence="7">
    <location>
        <begin position="1"/>
        <end position="357"/>
    </location>
</feature>
<keyword evidence="5" id="KW-0694">RNA-binding</keyword>
<evidence type="ECO:0000256" key="6">
    <source>
        <dbReference type="ARBA" id="ARBA00023274"/>
    </source>
</evidence>
<dbReference type="InterPro" id="IPR036465">
    <property type="entry name" value="vWFA_dom_sf"/>
</dbReference>
<dbReference type="AlphaFoldDB" id="A0A8B6BLV2"/>
<dbReference type="Pfam" id="PF05731">
    <property type="entry name" value="TROVE"/>
    <property type="match status" value="2"/>
</dbReference>
<gene>
    <name evidence="8" type="ORF">MGAL_10B090599</name>
</gene>
<dbReference type="GO" id="GO:0046872">
    <property type="term" value="F:metal ion binding"/>
    <property type="evidence" value="ECO:0007669"/>
    <property type="project" value="UniProtKB-KW"/>
</dbReference>
<accession>A0A8B6BLV2</accession>
<evidence type="ECO:0000256" key="5">
    <source>
        <dbReference type="ARBA" id="ARBA00022884"/>
    </source>
</evidence>
<dbReference type="OrthoDB" id="6098064at2759"/>
<reference evidence="8" key="1">
    <citation type="submission" date="2018-11" db="EMBL/GenBank/DDBJ databases">
        <authorList>
            <person name="Alioto T."/>
            <person name="Alioto T."/>
        </authorList>
    </citation>
    <scope>NUCLEOTIDE SEQUENCE</scope>
</reference>
<comment type="subcellular location">
    <subcellularLocation>
        <location evidence="1">Cytoplasm</location>
    </subcellularLocation>
</comment>
<evidence type="ECO:0000256" key="1">
    <source>
        <dbReference type="ARBA" id="ARBA00004496"/>
    </source>
</evidence>
<dbReference type="InterPro" id="IPR056800">
    <property type="entry name" value="vWA_Ro60"/>
</dbReference>
<comment type="similarity">
    <text evidence="2">Belongs to the Ro 60 kDa family.</text>
</comment>
<dbReference type="EMBL" id="UYJE01000314">
    <property type="protein sequence ID" value="VDH92239.1"/>
    <property type="molecule type" value="Genomic_DNA"/>
</dbReference>
<keyword evidence="3" id="KW-0963">Cytoplasm</keyword>
<dbReference type="InterPro" id="IPR008858">
    <property type="entry name" value="TROVE_dom"/>
</dbReference>
<dbReference type="PROSITE" id="PS50988">
    <property type="entry name" value="TROVE"/>
    <property type="match status" value="1"/>
</dbReference>
<dbReference type="PANTHER" id="PTHR14202">
    <property type="entry name" value="60 KDA RIBONUCLEOPROTEIN SSA/RO"/>
    <property type="match status" value="1"/>
</dbReference>
<evidence type="ECO:0000256" key="3">
    <source>
        <dbReference type="ARBA" id="ARBA00022490"/>
    </source>
</evidence>
<keyword evidence="6 8" id="KW-0687">Ribonucleoprotein</keyword>
<comment type="caution">
    <text evidence="8">The sequence shown here is derived from an EMBL/GenBank/DDBJ whole genome shotgun (WGS) entry which is preliminary data.</text>
</comment>
<evidence type="ECO:0000313" key="9">
    <source>
        <dbReference type="Proteomes" id="UP000596742"/>
    </source>
</evidence>
<dbReference type="PANTHER" id="PTHR14202:SF0">
    <property type="entry name" value="RNA-BINDING PROTEIN RO60"/>
    <property type="match status" value="1"/>
</dbReference>
<evidence type="ECO:0000256" key="4">
    <source>
        <dbReference type="ARBA" id="ARBA00022723"/>
    </source>
</evidence>
<dbReference type="GO" id="GO:1990904">
    <property type="term" value="C:ribonucleoprotein complex"/>
    <property type="evidence" value="ECO:0007669"/>
    <property type="project" value="UniProtKB-KW"/>
</dbReference>
<dbReference type="SUPFAM" id="SSF140864">
    <property type="entry name" value="TROVE domain-like"/>
    <property type="match status" value="1"/>
</dbReference>
<evidence type="ECO:0000259" key="7">
    <source>
        <dbReference type="PROSITE" id="PS50988"/>
    </source>
</evidence>
<keyword evidence="9" id="KW-1185">Reference proteome</keyword>
<evidence type="ECO:0000256" key="2">
    <source>
        <dbReference type="ARBA" id="ARBA00007814"/>
    </source>
</evidence>
<keyword evidence="4" id="KW-0479">Metal-binding</keyword>